<comment type="caution">
    <text evidence="1">The sequence shown here is derived from an EMBL/GenBank/DDBJ whole genome shotgun (WGS) entry which is preliminary data.</text>
</comment>
<protein>
    <submittedName>
        <fullName evidence="1">Uncharacterized protein</fullName>
    </submittedName>
</protein>
<evidence type="ECO:0000313" key="1">
    <source>
        <dbReference type="EMBL" id="MCT2562194.1"/>
    </source>
</evidence>
<reference evidence="1 2" key="1">
    <citation type="submission" date="2022-09" db="EMBL/GenBank/DDBJ databases">
        <title>Chryseobacterium oleae sp.nov., isolated from the inter-root soil of Pyrola calliantha H. Andr. in Tibet.</title>
        <authorList>
            <person name="Li Z."/>
        </authorList>
    </citation>
    <scope>NUCLEOTIDE SEQUENCE [LARGE SCALE GENOMIC DNA]</scope>
    <source>
        <strain evidence="2">pc1-10</strain>
    </source>
</reference>
<proteinExistence type="predicted"/>
<gene>
    <name evidence="1" type="ORF">N0B48_09865</name>
</gene>
<sequence>MYQEINDAIFVRNSSFEESDDEVENFFNENNLSKIVLCAVQYKEEGRSTIQYFKNKGYYLYIQWLNSGFKDAKEYSDFLNFKSR</sequence>
<evidence type="ECO:0000313" key="2">
    <source>
        <dbReference type="Proteomes" id="UP001525566"/>
    </source>
</evidence>
<dbReference type="RefSeq" id="WP_259838613.1">
    <property type="nucleotide sequence ID" value="NZ_JAOAMU010000002.1"/>
</dbReference>
<name>A0ABT2ITN1_9FLAO</name>
<accession>A0ABT2ITN1</accession>
<organism evidence="1 2">
    <name type="scientific">Chryseobacterium herbae</name>
    <dbReference type="NCBI Taxonomy" id="2976476"/>
    <lineage>
        <taxon>Bacteria</taxon>
        <taxon>Pseudomonadati</taxon>
        <taxon>Bacteroidota</taxon>
        <taxon>Flavobacteriia</taxon>
        <taxon>Flavobacteriales</taxon>
        <taxon>Weeksellaceae</taxon>
        <taxon>Chryseobacterium group</taxon>
        <taxon>Chryseobacterium</taxon>
    </lineage>
</organism>
<keyword evidence="2" id="KW-1185">Reference proteome</keyword>
<dbReference type="Proteomes" id="UP001525566">
    <property type="component" value="Unassembled WGS sequence"/>
</dbReference>
<dbReference type="EMBL" id="JAOAMU010000002">
    <property type="protein sequence ID" value="MCT2562194.1"/>
    <property type="molecule type" value="Genomic_DNA"/>
</dbReference>